<dbReference type="EMBL" id="JAFIQO010000117">
    <property type="protein sequence ID" value="MBP0057432.1"/>
    <property type="molecule type" value="Genomic_DNA"/>
</dbReference>
<protein>
    <submittedName>
        <fullName evidence="2">Ig domain-containing protein</fullName>
    </submittedName>
</protein>
<dbReference type="Pfam" id="PF02368">
    <property type="entry name" value="Big_2"/>
    <property type="match status" value="2"/>
</dbReference>
<sequence>MELKISKIQWKKVLAFVLTLCMTITMVQIPVNAEETTQPVNSPKHFDVWDLEDYEETATFFDAAEDRTAIDVQPMEENQTYTVDPTTGYYDAKWFSFTPENDGIYVFRGENLEGDSKRVDSYGCLLEKNGESYDYIKDDDDSAQNRHFSVRAKLEAGKTYYLCAGFYSASGEETREYNISVSGISGQLISSSQPANYVTGSKDGWFYYTAEESGYHILKFSWNVKSGTYLDEWDYDIKDEYNDRVSYSTLDSGENYRSIIFYCKKGETYNIDIGYFSFYNDDEAVESDINVKLEISKKEMDGTITYAQPVNYMTDGVSRIYKFTAQHDGAHVFKAAWNRTDVYMDDWNDSVDDADGSYVEMNHIATEKNAFYESFDCEAGKTYYIIMHYIGLYTDDANDDRVYNENATLSIAYYGGKTDIDTIKQNEKNNANNNNANNTKPDNTATVAPASIKVSSIKIAALSNKIAAGKKVKLAATIAPENASNKAVKWTTSNKKVAKVSQSGVVTVNKKAAGKSVVITAIAADGSGARATYKIKVMKDAVKRLTVTGKKVVKAGKKIKLKAKVAAGKKANKKLVWTSSNTKFATVNQKGIVKTTKAGKGKKVKITARTTDGSNKKKVFVIRIK</sequence>
<dbReference type="InterPro" id="IPR008964">
    <property type="entry name" value="Invasin/intimin_cell_adhesion"/>
</dbReference>
<dbReference type="RefSeq" id="WP_209293574.1">
    <property type="nucleotide sequence ID" value="NZ_JAFIQO010000117.1"/>
</dbReference>
<name>A0ABS3ZJE1_9FIRM</name>
<evidence type="ECO:0000313" key="2">
    <source>
        <dbReference type="EMBL" id="MBP0057432.1"/>
    </source>
</evidence>
<dbReference type="SUPFAM" id="SSF49373">
    <property type="entry name" value="Invasin/intimin cell-adhesion fragments"/>
    <property type="match status" value="2"/>
</dbReference>
<evidence type="ECO:0000313" key="3">
    <source>
        <dbReference type="Proteomes" id="UP001315001"/>
    </source>
</evidence>
<reference evidence="2 3" key="1">
    <citation type="submission" date="2021-02" db="EMBL/GenBank/DDBJ databases">
        <title>Lactate utilizing bacteria of the human gut.</title>
        <authorList>
            <person name="Sheridan P.O."/>
        </authorList>
    </citation>
    <scope>NUCLEOTIDE SEQUENCE [LARGE SCALE GENOMIC DNA]</scope>
    <source>
        <strain evidence="2 3">HTF-83D</strain>
    </source>
</reference>
<accession>A0ABS3ZJE1</accession>
<dbReference type="Proteomes" id="UP001315001">
    <property type="component" value="Unassembled WGS sequence"/>
</dbReference>
<organism evidence="2 3">
    <name type="scientific">Anaerobutyricum soehngenii</name>
    <dbReference type="NCBI Taxonomy" id="105843"/>
    <lineage>
        <taxon>Bacteria</taxon>
        <taxon>Bacillati</taxon>
        <taxon>Bacillota</taxon>
        <taxon>Clostridia</taxon>
        <taxon>Lachnospirales</taxon>
        <taxon>Lachnospiraceae</taxon>
        <taxon>Anaerobutyricum</taxon>
    </lineage>
</organism>
<feature type="domain" description="BIG2" evidence="1">
    <location>
        <begin position="541"/>
        <end position="620"/>
    </location>
</feature>
<feature type="domain" description="BIG2" evidence="1">
    <location>
        <begin position="453"/>
        <end position="533"/>
    </location>
</feature>
<evidence type="ECO:0000259" key="1">
    <source>
        <dbReference type="SMART" id="SM00635"/>
    </source>
</evidence>
<comment type="caution">
    <text evidence="2">The sequence shown here is derived from an EMBL/GenBank/DDBJ whole genome shotgun (WGS) entry which is preliminary data.</text>
</comment>
<dbReference type="InterPro" id="IPR003343">
    <property type="entry name" value="Big_2"/>
</dbReference>
<keyword evidence="3" id="KW-1185">Reference proteome</keyword>
<gene>
    <name evidence="2" type="ORF">JYQ75_08505</name>
</gene>
<dbReference type="Gene3D" id="2.60.40.1080">
    <property type="match status" value="2"/>
</dbReference>
<dbReference type="SMART" id="SM00635">
    <property type="entry name" value="BID_2"/>
    <property type="match status" value="2"/>
</dbReference>
<proteinExistence type="predicted"/>